<evidence type="ECO:0000313" key="21">
    <source>
        <dbReference type="Proteomes" id="UP000823405"/>
    </source>
</evidence>
<evidence type="ECO:0000256" key="18">
    <source>
        <dbReference type="SAM" id="Phobius"/>
    </source>
</evidence>
<evidence type="ECO:0000313" key="20">
    <source>
        <dbReference type="EMBL" id="KAG0312349.1"/>
    </source>
</evidence>
<comment type="caution">
    <text evidence="20">The sequence shown here is derived from an EMBL/GenBank/DDBJ whole genome shotgun (WGS) entry which is preliminary data.</text>
</comment>
<evidence type="ECO:0000259" key="19">
    <source>
        <dbReference type="Pfam" id="PF00150"/>
    </source>
</evidence>
<feature type="transmembrane region" description="Helical" evidence="18">
    <location>
        <begin position="20"/>
        <end position="42"/>
    </location>
</feature>
<keyword evidence="9" id="KW-0325">Glycoprotein</keyword>
<keyword evidence="3" id="KW-1003">Cell membrane</keyword>
<evidence type="ECO:0000256" key="11">
    <source>
        <dbReference type="ARBA" id="ARBA00023316"/>
    </source>
</evidence>
<evidence type="ECO:0000256" key="14">
    <source>
        <dbReference type="ARBA" id="ARBA00038929"/>
    </source>
</evidence>
<evidence type="ECO:0000256" key="16">
    <source>
        <dbReference type="RuleBase" id="RU361153"/>
    </source>
</evidence>
<dbReference type="EC" id="3.2.1.58" evidence="14"/>
<keyword evidence="7 18" id="KW-1133">Transmembrane helix</keyword>
<evidence type="ECO:0000256" key="15">
    <source>
        <dbReference type="ARBA" id="ARBA00041260"/>
    </source>
</evidence>
<dbReference type="Pfam" id="PF00150">
    <property type="entry name" value="Cellulase"/>
    <property type="match status" value="1"/>
</dbReference>
<evidence type="ECO:0000256" key="1">
    <source>
        <dbReference type="ARBA" id="ARBA00004401"/>
    </source>
</evidence>
<keyword evidence="21" id="KW-1185">Reference proteome</keyword>
<dbReference type="GO" id="GO:0009251">
    <property type="term" value="P:glucan catabolic process"/>
    <property type="evidence" value="ECO:0007669"/>
    <property type="project" value="TreeGrafter"/>
</dbReference>
<keyword evidence="4 18" id="KW-0812">Transmembrane</keyword>
<dbReference type="GO" id="GO:0004338">
    <property type="term" value="F:glucan exo-1,3-beta-glucosidase activity"/>
    <property type="evidence" value="ECO:0007669"/>
    <property type="project" value="UniProtKB-EC"/>
</dbReference>
<feature type="region of interest" description="Disordered" evidence="17">
    <location>
        <begin position="44"/>
        <end position="95"/>
    </location>
</feature>
<comment type="function">
    <text evidence="13">Glucosidase involved in the degradation of cellulosic biomass. Active on lichenan.</text>
</comment>
<organism evidence="20 21">
    <name type="scientific">Linnemannia gamsii</name>
    <dbReference type="NCBI Taxonomy" id="64522"/>
    <lineage>
        <taxon>Eukaryota</taxon>
        <taxon>Fungi</taxon>
        <taxon>Fungi incertae sedis</taxon>
        <taxon>Mucoromycota</taxon>
        <taxon>Mortierellomycotina</taxon>
        <taxon>Mortierellomycetes</taxon>
        <taxon>Mortierellales</taxon>
        <taxon>Mortierellaceae</taxon>
        <taxon>Linnemannia</taxon>
    </lineage>
</organism>
<evidence type="ECO:0000256" key="4">
    <source>
        <dbReference type="ARBA" id="ARBA00022692"/>
    </source>
</evidence>
<feature type="domain" description="Glycoside hydrolase family 5" evidence="19">
    <location>
        <begin position="166"/>
        <end position="363"/>
    </location>
</feature>
<keyword evidence="6" id="KW-0735">Signal-anchor</keyword>
<dbReference type="Proteomes" id="UP000823405">
    <property type="component" value="Unassembled WGS sequence"/>
</dbReference>
<evidence type="ECO:0000256" key="9">
    <source>
        <dbReference type="ARBA" id="ARBA00023180"/>
    </source>
</evidence>
<sequence length="512" mass="56225">MGAPSKQDGRSCLSRHKWKITILAFILVAVAIAVPLVIVKPWDKNNSNSSSNNSNNNGNNGNQPTGPVTPSNPGPISPNVPVLPSKNDTARANAYTPPLNEPFDYASGKIKMRGVNLGGWLVLEPFISPSLFEPYIKQGVIDEWTLCKLLGPEKAKTHLEAHYSTWVTEETFSRLQGMGINHVRIPIGFWALGGLTADEPYVPSLSWTYLLRGIEWARKYGIRVMVELHAAPGSQNGWNHSGRLGAINWINGTDGIANAQRTLPYLQQLATFFSSPDYIHVAPIMGLLNEPAAHLIGVDPVKSWYTEAMNVVRAATGTGEGKGPWAIIHDGMVGLNAWAGFLPKGDRVMLDTHQYIMFNDDLMRMNQTTQLKFACETWGGDMIRSTKGFGPTMVGEFSAAVNDCATYLNGIGAGYRWDGTYNGAPPKSPNSTCTNENNASTYTPEYKKFLSNYFLAQIEAFEQGGGWFYWNFKTESNPLWSYFAGVEGGWIPKDINNRGPSYCASAGYTFNG</sequence>
<comment type="subcellular location">
    <subcellularLocation>
        <location evidence="1">Cell membrane</location>
        <topology evidence="1">Single-pass type II membrane protein</topology>
    </subcellularLocation>
</comment>
<protein>
    <recommendedName>
        <fullName evidence="14">glucan 1,3-beta-glucosidase</fullName>
        <ecNumber evidence="14">3.2.1.58</ecNumber>
    </recommendedName>
    <alternativeName>
        <fullName evidence="15">Exo-1,3-beta-glucanase D</fullName>
    </alternativeName>
</protein>
<dbReference type="SUPFAM" id="SSF51445">
    <property type="entry name" value="(Trans)glycosidases"/>
    <property type="match status" value="1"/>
</dbReference>
<evidence type="ECO:0000256" key="2">
    <source>
        <dbReference type="ARBA" id="ARBA00005641"/>
    </source>
</evidence>
<dbReference type="InterPro" id="IPR017853">
    <property type="entry name" value="GH"/>
</dbReference>
<dbReference type="OrthoDB" id="62120at2759"/>
<comment type="similarity">
    <text evidence="2 16">Belongs to the glycosyl hydrolase 5 (cellulase A) family.</text>
</comment>
<evidence type="ECO:0000256" key="17">
    <source>
        <dbReference type="SAM" id="MobiDB-lite"/>
    </source>
</evidence>
<dbReference type="InterPro" id="IPR050386">
    <property type="entry name" value="Glycosyl_hydrolase_5"/>
</dbReference>
<name>A0A9P6R491_9FUNG</name>
<dbReference type="Gene3D" id="3.20.20.80">
    <property type="entry name" value="Glycosidases"/>
    <property type="match status" value="1"/>
</dbReference>
<accession>A0A9P6R491</accession>
<feature type="compositionally biased region" description="Low complexity" evidence="17">
    <location>
        <begin position="44"/>
        <end position="62"/>
    </location>
</feature>
<comment type="catalytic activity">
    <reaction evidence="12">
        <text>Successive hydrolysis of beta-D-glucose units from the non-reducing ends of (1-&gt;3)-beta-D-glucans, releasing alpha-glucose.</text>
        <dbReference type="EC" id="3.2.1.58"/>
    </reaction>
</comment>
<dbReference type="GO" id="GO:0005576">
    <property type="term" value="C:extracellular region"/>
    <property type="evidence" value="ECO:0007669"/>
    <property type="project" value="TreeGrafter"/>
</dbReference>
<evidence type="ECO:0000256" key="12">
    <source>
        <dbReference type="ARBA" id="ARBA00036824"/>
    </source>
</evidence>
<evidence type="ECO:0000256" key="13">
    <source>
        <dbReference type="ARBA" id="ARBA00037126"/>
    </source>
</evidence>
<dbReference type="PANTHER" id="PTHR31297">
    <property type="entry name" value="GLUCAN ENDO-1,6-BETA-GLUCOSIDASE B"/>
    <property type="match status" value="1"/>
</dbReference>
<dbReference type="AlphaFoldDB" id="A0A9P6R491"/>
<keyword evidence="8 18" id="KW-0472">Membrane</keyword>
<dbReference type="EMBL" id="JAAAIN010000624">
    <property type="protein sequence ID" value="KAG0312349.1"/>
    <property type="molecule type" value="Genomic_DNA"/>
</dbReference>
<dbReference type="FunFam" id="3.20.20.80:FF:000033">
    <property type="entry name" value="Glucan 1,3-beta-glucosidase A"/>
    <property type="match status" value="1"/>
</dbReference>
<evidence type="ECO:0000256" key="3">
    <source>
        <dbReference type="ARBA" id="ARBA00022475"/>
    </source>
</evidence>
<evidence type="ECO:0000256" key="8">
    <source>
        <dbReference type="ARBA" id="ARBA00023136"/>
    </source>
</evidence>
<dbReference type="GO" id="GO:0005886">
    <property type="term" value="C:plasma membrane"/>
    <property type="evidence" value="ECO:0007669"/>
    <property type="project" value="UniProtKB-SubCell"/>
</dbReference>
<keyword evidence="10 16" id="KW-0326">Glycosidase</keyword>
<evidence type="ECO:0000256" key="7">
    <source>
        <dbReference type="ARBA" id="ARBA00022989"/>
    </source>
</evidence>
<keyword evidence="5 16" id="KW-0378">Hydrolase</keyword>
<evidence type="ECO:0000256" key="10">
    <source>
        <dbReference type="ARBA" id="ARBA00023295"/>
    </source>
</evidence>
<gene>
    <name evidence="20" type="ORF">BGZ97_011265</name>
</gene>
<dbReference type="InterPro" id="IPR001547">
    <property type="entry name" value="Glyco_hydro_5"/>
</dbReference>
<proteinExistence type="inferred from homology"/>
<dbReference type="GO" id="GO:0009986">
    <property type="term" value="C:cell surface"/>
    <property type="evidence" value="ECO:0007669"/>
    <property type="project" value="TreeGrafter"/>
</dbReference>
<keyword evidence="11" id="KW-0961">Cell wall biogenesis/degradation</keyword>
<evidence type="ECO:0000256" key="5">
    <source>
        <dbReference type="ARBA" id="ARBA00022801"/>
    </source>
</evidence>
<dbReference type="PANTHER" id="PTHR31297:SF34">
    <property type="entry name" value="GLUCAN 1,3-BETA-GLUCOSIDASE 2"/>
    <property type="match status" value="1"/>
</dbReference>
<dbReference type="GO" id="GO:0071555">
    <property type="term" value="P:cell wall organization"/>
    <property type="evidence" value="ECO:0007669"/>
    <property type="project" value="UniProtKB-KW"/>
</dbReference>
<evidence type="ECO:0000256" key="6">
    <source>
        <dbReference type="ARBA" id="ARBA00022968"/>
    </source>
</evidence>
<reference evidence="20" key="1">
    <citation type="journal article" date="2020" name="Fungal Divers.">
        <title>Resolving the Mortierellaceae phylogeny through synthesis of multi-gene phylogenetics and phylogenomics.</title>
        <authorList>
            <person name="Vandepol N."/>
            <person name="Liber J."/>
            <person name="Desiro A."/>
            <person name="Na H."/>
            <person name="Kennedy M."/>
            <person name="Barry K."/>
            <person name="Grigoriev I.V."/>
            <person name="Miller A.N."/>
            <person name="O'Donnell K."/>
            <person name="Stajich J.E."/>
            <person name="Bonito G."/>
        </authorList>
    </citation>
    <scope>NUCLEOTIDE SEQUENCE</scope>
    <source>
        <strain evidence="20">NVP60</strain>
    </source>
</reference>